<dbReference type="PANTHER" id="PTHR43859">
    <property type="entry name" value="ACYL-ACTIVATING ENZYME"/>
    <property type="match status" value="1"/>
</dbReference>
<dbReference type="GO" id="GO:0006631">
    <property type="term" value="P:fatty acid metabolic process"/>
    <property type="evidence" value="ECO:0007669"/>
    <property type="project" value="UniProtKB-KW"/>
</dbReference>
<dbReference type="PANTHER" id="PTHR43859:SF4">
    <property type="entry name" value="BUTANOATE--COA LIGASE AAE1-RELATED"/>
    <property type="match status" value="1"/>
</dbReference>
<keyword evidence="2" id="KW-0436">Ligase</keyword>
<reference evidence="7" key="1">
    <citation type="submission" date="2022-03" db="EMBL/GenBank/DDBJ databases">
        <authorList>
            <person name="Woo C.Y."/>
        </authorList>
    </citation>
    <scope>NUCLEOTIDE SEQUENCE</scope>
    <source>
        <strain evidence="7">CYS-02</strain>
    </source>
</reference>
<dbReference type="EMBL" id="JALGBI010000001">
    <property type="protein sequence ID" value="MCJ0763845.1"/>
    <property type="molecule type" value="Genomic_DNA"/>
</dbReference>
<evidence type="ECO:0000256" key="3">
    <source>
        <dbReference type="ARBA" id="ARBA00022832"/>
    </source>
</evidence>
<keyword evidence="4" id="KW-0443">Lipid metabolism</keyword>
<protein>
    <submittedName>
        <fullName evidence="7">Acyl-CoA synthetase</fullName>
    </submittedName>
</protein>
<proteinExistence type="inferred from homology"/>
<organism evidence="7 8">
    <name type="scientific">Variovorax terrae</name>
    <dbReference type="NCBI Taxonomy" id="2923278"/>
    <lineage>
        <taxon>Bacteria</taxon>
        <taxon>Pseudomonadati</taxon>
        <taxon>Pseudomonadota</taxon>
        <taxon>Betaproteobacteria</taxon>
        <taxon>Burkholderiales</taxon>
        <taxon>Comamonadaceae</taxon>
        <taxon>Variovorax</taxon>
    </lineage>
</organism>
<dbReference type="PROSITE" id="PS00455">
    <property type="entry name" value="AMP_BINDING"/>
    <property type="match status" value="1"/>
</dbReference>
<evidence type="ECO:0000259" key="6">
    <source>
        <dbReference type="Pfam" id="PF13193"/>
    </source>
</evidence>
<comment type="similarity">
    <text evidence="1">Belongs to the ATP-dependent AMP-binding enzyme family.</text>
</comment>
<evidence type="ECO:0000256" key="4">
    <source>
        <dbReference type="ARBA" id="ARBA00023098"/>
    </source>
</evidence>
<evidence type="ECO:0000256" key="2">
    <source>
        <dbReference type="ARBA" id="ARBA00022598"/>
    </source>
</evidence>
<feature type="domain" description="AMP-binding enzyme C-terminal" evidence="6">
    <location>
        <begin position="456"/>
        <end position="530"/>
    </location>
</feature>
<gene>
    <name evidence="7" type="ORF">MMF98_11575</name>
</gene>
<feature type="domain" description="AMP-dependent synthetase/ligase" evidence="5">
    <location>
        <begin position="26"/>
        <end position="406"/>
    </location>
</feature>
<dbReference type="Pfam" id="PF13193">
    <property type="entry name" value="AMP-binding_C"/>
    <property type="match status" value="1"/>
</dbReference>
<dbReference type="RefSeq" id="WP_243306421.1">
    <property type="nucleotide sequence ID" value="NZ_JALGBI010000001.1"/>
</dbReference>
<keyword evidence="8" id="KW-1185">Reference proteome</keyword>
<keyword evidence="3" id="KW-0276">Fatty acid metabolism</keyword>
<dbReference type="Pfam" id="PF00501">
    <property type="entry name" value="AMP-binding"/>
    <property type="match status" value="1"/>
</dbReference>
<dbReference type="InterPro" id="IPR042099">
    <property type="entry name" value="ANL_N_sf"/>
</dbReference>
<dbReference type="InterPro" id="IPR045851">
    <property type="entry name" value="AMP-bd_C_sf"/>
</dbReference>
<dbReference type="InterPro" id="IPR025110">
    <property type="entry name" value="AMP-bd_C"/>
</dbReference>
<dbReference type="FunFam" id="3.30.300.30:FF:000008">
    <property type="entry name" value="2,3-dihydroxybenzoate-AMP ligase"/>
    <property type="match status" value="1"/>
</dbReference>
<dbReference type="InterPro" id="IPR020845">
    <property type="entry name" value="AMP-binding_CS"/>
</dbReference>
<dbReference type="Gene3D" id="3.30.300.30">
    <property type="match status" value="1"/>
</dbReference>
<evidence type="ECO:0000259" key="5">
    <source>
        <dbReference type="Pfam" id="PF00501"/>
    </source>
</evidence>
<dbReference type="Proteomes" id="UP001139447">
    <property type="component" value="Unassembled WGS sequence"/>
</dbReference>
<sequence>MPRIFDQDLPRTEANHAPLSPLSFIERTAEVYPQRLAVVHGTLRRSWGEVYVRCRRLASALRGAGVGRNDTVAVMLPNTPPMVEAHFGIPMAGAVLNALNTRLDAPTLAFMLDHGEARVVIVDPEFAGVMREALALRQSSEPLLVIDVEDPVYGGPVQRIGSLTYEAFLAGGDPQFAWALPGDEWDAIALNYTSGTTGNPKGVVYHHRGAALNALSNILEWDMPKHAAYLWTLPMFHCNGWCFPWTVAARAGVNVCLRKVEAQAIFDAIRDHGVTHYCGAPIVHGLLVNAPEAMKAGVPAGVKAMVAGAAPPASMIEGMEQMGFDLTHVYGLTEVYGPATVCAKHGEWDALDIGERARLNARQGVRYHLERDARVLDPQTMQPVPQDGETMGEIMFRGNIAMKGYLKNPQATQEAFAGGWFHSGDLAVQYPDGYIKIKDRSKDIIISGGENISSIEVEDVLYRHPDVLAAAVVAKADPKWGETPCAFVELKAGAQTTAEAIVAHCKKHLAGFKVPRAVVFGELPKTSTGKIQKFELRKQAGSAAAIDV</sequence>
<accession>A0A9X1VVR2</accession>
<evidence type="ECO:0000313" key="7">
    <source>
        <dbReference type="EMBL" id="MCJ0763845.1"/>
    </source>
</evidence>
<comment type="caution">
    <text evidence="7">The sequence shown here is derived from an EMBL/GenBank/DDBJ whole genome shotgun (WGS) entry which is preliminary data.</text>
</comment>
<dbReference type="AlphaFoldDB" id="A0A9X1VVR2"/>
<name>A0A9X1VVR2_9BURK</name>
<evidence type="ECO:0000313" key="8">
    <source>
        <dbReference type="Proteomes" id="UP001139447"/>
    </source>
</evidence>
<dbReference type="InterPro" id="IPR000873">
    <property type="entry name" value="AMP-dep_synth/lig_dom"/>
</dbReference>
<dbReference type="SUPFAM" id="SSF56801">
    <property type="entry name" value="Acetyl-CoA synthetase-like"/>
    <property type="match status" value="1"/>
</dbReference>
<dbReference type="Gene3D" id="3.40.50.12780">
    <property type="entry name" value="N-terminal domain of ligase-like"/>
    <property type="match status" value="1"/>
</dbReference>
<dbReference type="CDD" id="cd12118">
    <property type="entry name" value="ttLC_FACS_AEE21_like"/>
    <property type="match status" value="1"/>
</dbReference>
<dbReference type="GO" id="GO:0016874">
    <property type="term" value="F:ligase activity"/>
    <property type="evidence" value="ECO:0007669"/>
    <property type="project" value="UniProtKB-KW"/>
</dbReference>
<evidence type="ECO:0000256" key="1">
    <source>
        <dbReference type="ARBA" id="ARBA00006432"/>
    </source>
</evidence>
<dbReference type="NCBIfam" id="NF006020">
    <property type="entry name" value="PRK08162.1"/>
    <property type="match status" value="1"/>
</dbReference>